<protein>
    <submittedName>
        <fullName evidence="1">MYO2 protein</fullName>
    </submittedName>
</protein>
<comment type="caution">
    <text evidence="1">The sequence shown here is derived from an EMBL/GenBank/DDBJ whole genome shotgun (WGS) entry which is preliminary data.</text>
</comment>
<organism evidence="1 2">
    <name type="scientific">Symbiodinium natans</name>
    <dbReference type="NCBI Taxonomy" id="878477"/>
    <lineage>
        <taxon>Eukaryota</taxon>
        <taxon>Sar</taxon>
        <taxon>Alveolata</taxon>
        <taxon>Dinophyceae</taxon>
        <taxon>Suessiales</taxon>
        <taxon>Symbiodiniaceae</taxon>
        <taxon>Symbiodinium</taxon>
    </lineage>
</organism>
<dbReference type="EMBL" id="CAJNDS010000802">
    <property type="protein sequence ID" value="CAE7235074.1"/>
    <property type="molecule type" value="Genomic_DNA"/>
</dbReference>
<name>A0A812KUW8_9DINO</name>
<sequence length="217" mass="24593">MEGAKVYVQDARESWQRGTVQAALGGGRYKVALQGWEEEEPQTSQTREVDASNMEGGMLPFQNADMPNNGFPDMTTLDHLHEPALLHNLRRRFFSQACEPGQEDSIEMDTSTEEFAARPWNDDDAIVTTGLRQGQTLLDMLQGHWRRKEDGQPVGQLSGAYFVWDPRWKFADMVSPVFEDLSGALVIDLESQLHFGRPFFGRETLISWGDGDVWVKQ</sequence>
<dbReference type="Proteomes" id="UP000604046">
    <property type="component" value="Unassembled WGS sequence"/>
</dbReference>
<dbReference type="OrthoDB" id="10398964at2759"/>
<accession>A0A812KUW8</accession>
<proteinExistence type="predicted"/>
<gene>
    <name evidence="1" type="primary">MYO2</name>
    <name evidence="1" type="ORF">SNAT2548_LOCUS9995</name>
</gene>
<evidence type="ECO:0000313" key="1">
    <source>
        <dbReference type="EMBL" id="CAE7235074.1"/>
    </source>
</evidence>
<keyword evidence="2" id="KW-1185">Reference proteome</keyword>
<dbReference type="AlphaFoldDB" id="A0A812KUW8"/>
<dbReference type="Gene3D" id="3.40.850.10">
    <property type="entry name" value="Kinesin motor domain"/>
    <property type="match status" value="1"/>
</dbReference>
<reference evidence="1" key="1">
    <citation type="submission" date="2021-02" db="EMBL/GenBank/DDBJ databases">
        <authorList>
            <person name="Dougan E. K."/>
            <person name="Rhodes N."/>
            <person name="Thang M."/>
            <person name="Chan C."/>
        </authorList>
    </citation>
    <scope>NUCLEOTIDE SEQUENCE</scope>
</reference>
<evidence type="ECO:0000313" key="2">
    <source>
        <dbReference type="Proteomes" id="UP000604046"/>
    </source>
</evidence>
<dbReference type="InterPro" id="IPR036961">
    <property type="entry name" value="Kinesin_motor_dom_sf"/>
</dbReference>